<feature type="non-terminal residue" evidence="1">
    <location>
        <position position="1"/>
    </location>
</feature>
<dbReference type="AlphaFoldDB" id="A0AAD2Q2Q9"/>
<organism evidence="1 2">
    <name type="scientific">Mycena citricolor</name>
    <dbReference type="NCBI Taxonomy" id="2018698"/>
    <lineage>
        <taxon>Eukaryota</taxon>
        <taxon>Fungi</taxon>
        <taxon>Dikarya</taxon>
        <taxon>Basidiomycota</taxon>
        <taxon>Agaricomycotina</taxon>
        <taxon>Agaricomycetes</taxon>
        <taxon>Agaricomycetidae</taxon>
        <taxon>Agaricales</taxon>
        <taxon>Marasmiineae</taxon>
        <taxon>Mycenaceae</taxon>
        <taxon>Mycena</taxon>
    </lineage>
</organism>
<name>A0AAD2Q2Q9_9AGAR</name>
<reference evidence="1" key="1">
    <citation type="submission" date="2023-11" db="EMBL/GenBank/DDBJ databases">
        <authorList>
            <person name="De Vega J J."/>
            <person name="De Vega J J."/>
        </authorList>
    </citation>
    <scope>NUCLEOTIDE SEQUENCE</scope>
</reference>
<feature type="non-terminal residue" evidence="1">
    <location>
        <position position="102"/>
    </location>
</feature>
<dbReference type="EMBL" id="CAVNYO010000149">
    <property type="protein sequence ID" value="CAK5269573.1"/>
    <property type="molecule type" value="Genomic_DNA"/>
</dbReference>
<sequence>PHSAHTKLSTHTGGLLDALPSAQHLKSWINMDTSPGKKTTMLSSRQPRSSLLWKETIQIPDLSAQGGSQSDISTITLHHTSQADYAWSASEVRSTTSKSLVR</sequence>
<evidence type="ECO:0000313" key="1">
    <source>
        <dbReference type="EMBL" id="CAK5269573.1"/>
    </source>
</evidence>
<evidence type="ECO:0000313" key="2">
    <source>
        <dbReference type="Proteomes" id="UP001295794"/>
    </source>
</evidence>
<dbReference type="Proteomes" id="UP001295794">
    <property type="component" value="Unassembled WGS sequence"/>
</dbReference>
<accession>A0AAD2Q2Q9</accession>
<protein>
    <submittedName>
        <fullName evidence="1">Uncharacterized protein</fullName>
    </submittedName>
</protein>
<proteinExistence type="predicted"/>
<keyword evidence="2" id="KW-1185">Reference proteome</keyword>
<gene>
    <name evidence="1" type="ORF">MYCIT1_LOCUS13400</name>
</gene>
<comment type="caution">
    <text evidence="1">The sequence shown here is derived from an EMBL/GenBank/DDBJ whole genome shotgun (WGS) entry which is preliminary data.</text>
</comment>